<organism evidence="1 2">
    <name type="scientific">Paramuricea clavata</name>
    <name type="common">Red gorgonian</name>
    <name type="synonym">Violescent sea-whip</name>
    <dbReference type="NCBI Taxonomy" id="317549"/>
    <lineage>
        <taxon>Eukaryota</taxon>
        <taxon>Metazoa</taxon>
        <taxon>Cnidaria</taxon>
        <taxon>Anthozoa</taxon>
        <taxon>Octocorallia</taxon>
        <taxon>Malacalcyonacea</taxon>
        <taxon>Plexauridae</taxon>
        <taxon>Paramuricea</taxon>
    </lineage>
</organism>
<keyword evidence="2" id="KW-1185">Reference proteome</keyword>
<protein>
    <submittedName>
        <fullName evidence="1">Uncharacterized protein</fullName>
    </submittedName>
</protein>
<dbReference type="Pfam" id="PF00078">
    <property type="entry name" value="RVT_1"/>
    <property type="match status" value="1"/>
</dbReference>
<reference evidence="1" key="1">
    <citation type="submission" date="2020-04" db="EMBL/GenBank/DDBJ databases">
        <authorList>
            <person name="Alioto T."/>
            <person name="Alioto T."/>
            <person name="Gomez Garrido J."/>
        </authorList>
    </citation>
    <scope>NUCLEOTIDE SEQUENCE</scope>
    <source>
        <strain evidence="1">A484AB</strain>
    </source>
</reference>
<dbReference type="Proteomes" id="UP001152795">
    <property type="component" value="Unassembled WGS sequence"/>
</dbReference>
<name>A0A7D9LKC3_PARCT</name>
<dbReference type="AlphaFoldDB" id="A0A7D9LKC3"/>
<evidence type="ECO:0000313" key="1">
    <source>
        <dbReference type="EMBL" id="CAB4034019.1"/>
    </source>
</evidence>
<proteinExistence type="predicted"/>
<dbReference type="PANTHER" id="PTHR33332">
    <property type="entry name" value="REVERSE TRANSCRIPTASE DOMAIN-CONTAINING PROTEIN"/>
    <property type="match status" value="1"/>
</dbReference>
<comment type="caution">
    <text evidence="1">The sequence shown here is derived from an EMBL/GenBank/DDBJ whole genome shotgun (WGS) entry which is preliminary data.</text>
</comment>
<dbReference type="InterPro" id="IPR000477">
    <property type="entry name" value="RT_dom"/>
</dbReference>
<evidence type="ECO:0000313" key="2">
    <source>
        <dbReference type="Proteomes" id="UP001152795"/>
    </source>
</evidence>
<dbReference type="EMBL" id="CACRXK020019747">
    <property type="protein sequence ID" value="CAB4034019.1"/>
    <property type="molecule type" value="Genomic_DNA"/>
</dbReference>
<dbReference type="PROSITE" id="PS50878">
    <property type="entry name" value="RT_POL"/>
    <property type="match status" value="1"/>
</dbReference>
<dbReference type="OrthoDB" id="426210at2759"/>
<accession>A0A7D9LKC3</accession>
<sequence length="141" mass="15482">MSKAFDKVNHETLLNKLNNCCFKTYLLDRRQRVTVLGATSSEKLVPSGVPQGSILAPILFLLYVNDLPDAIKNSKVSSFADDTKVFKCIDSISDESLLQSDLNSLGNWLTNSGLINLIKTSASFSKLPGKRTRSTSNSPTR</sequence>
<gene>
    <name evidence="1" type="ORF">PACLA_8A068807</name>
</gene>